<dbReference type="OrthoDB" id="6022850at2"/>
<dbReference type="EMBL" id="SZUA01000003">
    <property type="protein sequence ID" value="TKR29239.1"/>
    <property type="molecule type" value="Genomic_DNA"/>
</dbReference>
<sequence length="196" mass="21013">MKRWATAALIALALIAIVALRKSEPGYAEKIAPVLVPGVRDQRVAGRNFAAKIGNVKVAHAYLTQGAFSSSEPATVRSSGVWLSVLAEVEALQKPGYVSAQLRTRDGLIYPAAGDSRPKVPGIQLTDRPLAVGLPEKGAYFFEVPPDRLEGLRLQLFWGGLTPPNLDTLLDIDLGIDAARSQELLAKAPAELNLRP</sequence>
<reference evidence="1 2" key="1">
    <citation type="submission" date="2019-04" db="EMBL/GenBank/DDBJ databases">
        <title>Reference strain of H23.</title>
        <authorList>
            <person name="Luo X."/>
        </authorList>
    </citation>
    <scope>NUCLEOTIDE SEQUENCE [LARGE SCALE GENOMIC DNA]</scope>
    <source>
        <strain evidence="1 2">H23</strain>
    </source>
</reference>
<evidence type="ECO:0000313" key="1">
    <source>
        <dbReference type="EMBL" id="TKR29239.1"/>
    </source>
</evidence>
<dbReference type="Proteomes" id="UP000308707">
    <property type="component" value="Unassembled WGS sequence"/>
</dbReference>
<organism evidence="1 2">
    <name type="scientific">Luteimonas gilva</name>
    <dbReference type="NCBI Taxonomy" id="2572684"/>
    <lineage>
        <taxon>Bacteria</taxon>
        <taxon>Pseudomonadati</taxon>
        <taxon>Pseudomonadota</taxon>
        <taxon>Gammaproteobacteria</taxon>
        <taxon>Lysobacterales</taxon>
        <taxon>Lysobacteraceae</taxon>
        <taxon>Luteimonas</taxon>
    </lineage>
</organism>
<evidence type="ECO:0000313" key="2">
    <source>
        <dbReference type="Proteomes" id="UP000308707"/>
    </source>
</evidence>
<name>A0A4U5JSD1_9GAMM</name>
<accession>A0A4U5JSD1</accession>
<keyword evidence="2" id="KW-1185">Reference proteome</keyword>
<dbReference type="AlphaFoldDB" id="A0A4U5JSD1"/>
<gene>
    <name evidence="1" type="ORF">FCE95_13825</name>
</gene>
<proteinExistence type="predicted"/>
<comment type="caution">
    <text evidence="1">The sequence shown here is derived from an EMBL/GenBank/DDBJ whole genome shotgun (WGS) entry which is preliminary data.</text>
</comment>
<protein>
    <submittedName>
        <fullName evidence="1">Uncharacterized protein</fullName>
    </submittedName>
</protein>
<dbReference type="RefSeq" id="WP_137267644.1">
    <property type="nucleotide sequence ID" value="NZ_SZUA01000003.1"/>
</dbReference>